<reference evidence="4" key="1">
    <citation type="submission" date="2016-10" db="EMBL/GenBank/DDBJ databases">
        <authorList>
            <person name="Varghese N."/>
            <person name="Submissions S."/>
        </authorList>
    </citation>
    <scope>NUCLEOTIDE SEQUENCE [LARGE SCALE GENOMIC DNA]</scope>
    <source>
        <strain evidence="4">DSM 3384</strain>
    </source>
</reference>
<dbReference type="EMBL" id="FNLL01000005">
    <property type="protein sequence ID" value="SDU18267.1"/>
    <property type="molecule type" value="Genomic_DNA"/>
</dbReference>
<accession>A0A1H2GF85</accession>
<dbReference type="RefSeq" id="WP_245743073.1">
    <property type="nucleotide sequence ID" value="NZ_FNLL01000005.1"/>
</dbReference>
<name>A0A1H2GF85_9BACT</name>
<evidence type="ECO:0000259" key="2">
    <source>
        <dbReference type="Pfam" id="PF13690"/>
    </source>
</evidence>
<feature type="domain" description="Chemotaxis phosphatase CheX-like" evidence="2">
    <location>
        <begin position="47"/>
        <end position="127"/>
    </location>
</feature>
<dbReference type="GO" id="GO:0006935">
    <property type="term" value="P:chemotaxis"/>
    <property type="evidence" value="ECO:0007669"/>
    <property type="project" value="UniProtKB-KW"/>
</dbReference>
<dbReference type="Pfam" id="PF13690">
    <property type="entry name" value="CheX"/>
    <property type="match status" value="1"/>
</dbReference>
<dbReference type="SUPFAM" id="SSF103039">
    <property type="entry name" value="CheC-like"/>
    <property type="match status" value="1"/>
</dbReference>
<dbReference type="AlphaFoldDB" id="A0A1H2GF85"/>
<sequence>MMKILMTAMTTSISEVMETMFYLPVEFPEESTFIQSGMDKYKPNLACRLDFSGDFSGHFILVIPKNLLVDMTENFMGESRESLEKEHLLGTLTETLNMICGNTLSRVDSKVPFELNIPKVIDESEIPKSELFTIVETTPSMMAIHVSLD</sequence>
<evidence type="ECO:0000313" key="4">
    <source>
        <dbReference type="Proteomes" id="UP000199608"/>
    </source>
</evidence>
<keyword evidence="4" id="KW-1185">Reference proteome</keyword>
<keyword evidence="1" id="KW-0145">Chemotaxis</keyword>
<gene>
    <name evidence="3" type="ORF">SAMN04487931_105172</name>
</gene>
<evidence type="ECO:0000256" key="1">
    <source>
        <dbReference type="ARBA" id="ARBA00022500"/>
    </source>
</evidence>
<protein>
    <submittedName>
        <fullName evidence="3">Chemotaxis phosphatase CheX</fullName>
    </submittedName>
</protein>
<organism evidence="3 4">
    <name type="scientific">Desulfobacula phenolica</name>
    <dbReference type="NCBI Taxonomy" id="90732"/>
    <lineage>
        <taxon>Bacteria</taxon>
        <taxon>Pseudomonadati</taxon>
        <taxon>Thermodesulfobacteriota</taxon>
        <taxon>Desulfobacteria</taxon>
        <taxon>Desulfobacterales</taxon>
        <taxon>Desulfobacteraceae</taxon>
        <taxon>Desulfobacula</taxon>
    </lineage>
</organism>
<dbReference type="Gene3D" id="3.40.1550.10">
    <property type="entry name" value="CheC-like"/>
    <property type="match status" value="1"/>
</dbReference>
<proteinExistence type="predicted"/>
<evidence type="ECO:0000313" key="3">
    <source>
        <dbReference type="EMBL" id="SDU18267.1"/>
    </source>
</evidence>
<dbReference type="Proteomes" id="UP000199608">
    <property type="component" value="Unassembled WGS sequence"/>
</dbReference>
<dbReference type="InterPro" id="IPR028976">
    <property type="entry name" value="CheC-like_sf"/>
</dbReference>
<dbReference type="InterPro" id="IPR028051">
    <property type="entry name" value="CheX-like_dom"/>
</dbReference>